<dbReference type="AlphaFoldDB" id="A0A2T2N6V7"/>
<evidence type="ECO:0000313" key="2">
    <source>
        <dbReference type="Proteomes" id="UP000240883"/>
    </source>
</evidence>
<name>A0A2T2N6V7_CORCC</name>
<reference evidence="1 2" key="1">
    <citation type="journal article" date="2018" name="Front. Microbiol.">
        <title>Genome-Wide Analysis of Corynespora cassiicola Leaf Fall Disease Putative Effectors.</title>
        <authorList>
            <person name="Lopez D."/>
            <person name="Ribeiro S."/>
            <person name="Label P."/>
            <person name="Fumanal B."/>
            <person name="Venisse J.S."/>
            <person name="Kohler A."/>
            <person name="de Oliveira R.R."/>
            <person name="Labutti K."/>
            <person name="Lipzen A."/>
            <person name="Lail K."/>
            <person name="Bauer D."/>
            <person name="Ohm R.A."/>
            <person name="Barry K.W."/>
            <person name="Spatafora J."/>
            <person name="Grigoriev I.V."/>
            <person name="Martin F.M."/>
            <person name="Pujade-Renaud V."/>
        </authorList>
    </citation>
    <scope>NUCLEOTIDE SEQUENCE [LARGE SCALE GENOMIC DNA]</scope>
    <source>
        <strain evidence="1 2">Philippines</strain>
    </source>
</reference>
<dbReference type="InterPro" id="IPR013783">
    <property type="entry name" value="Ig-like_fold"/>
</dbReference>
<dbReference type="OrthoDB" id="2580675at2759"/>
<dbReference type="Proteomes" id="UP000240883">
    <property type="component" value="Unassembled WGS sequence"/>
</dbReference>
<proteinExistence type="predicted"/>
<dbReference type="STRING" id="1448308.A0A2T2N6V7"/>
<accession>A0A2T2N6V7</accession>
<keyword evidence="2" id="KW-1185">Reference proteome</keyword>
<sequence length="673" mass="74537">MHLNPLTYALNNSSSICESLGRPQDGLFITPDCIDPTYSNPIIDSQSNETFPSQHWRVGGYFENTTTRFNIYLPSKDAWDGRFYQYVYPLYSEVASNVTIGFGLDSRAYTVQVTGAQGYRTEAAAAKFSRTVARQYYGTDDPIYGYIYGASGGSLQTIGAMENTAYIWHGAVAMVQAIPISVGSSQAMRPMLGLVMQNKSSEIQDVFKPGGSGNPYQLLNEDQQDTLREIELLGFPLRTLEDFYHAVNGILLSAIRGPFLSIDPSYATDFWTKEGYLGAEQSPLGDLMRNAVIEFNATVTNIERNAEGVLTRVLLEKPSTPNPLKYDDFGYQFTLLSANGTALGYLIGQYNQQSSLVTFDVAEAADNDASLYPLLSPGITVHVSTRDWVALHAWYRYQVPIPATDRNYIGYNHLRTANGSSIYPVRPLNVAQTFGKNSAGGAEHSGKINGKMIVLQNLLDFDAFPWWAHWYAEQVRSSLGEAGFKDSYRIWYQENADHEINFTGEREMLVVDYRLVCQQALRDLSAWVERGVEPPASTKYSVTERNGVEVAEDAGERGGVQPTVRLRVVGDGVVEGDDNVLLAGDEVVFEVLAEAPPGAGPIVDVEWNFYSSGDFAKGEIGQAGETLKMQKRHTYQEPGDYIAVVRVTVQREGNAETQYARVMNLGRVSVRVI</sequence>
<evidence type="ECO:0000313" key="1">
    <source>
        <dbReference type="EMBL" id="PSN61165.1"/>
    </source>
</evidence>
<dbReference type="Gene3D" id="2.60.40.10">
    <property type="entry name" value="Immunoglobulins"/>
    <property type="match status" value="1"/>
</dbReference>
<protein>
    <recommendedName>
        <fullName evidence="3">PKD domain-containing protein</fullName>
    </recommendedName>
</protein>
<organism evidence="1 2">
    <name type="scientific">Corynespora cassiicola Philippines</name>
    <dbReference type="NCBI Taxonomy" id="1448308"/>
    <lineage>
        <taxon>Eukaryota</taxon>
        <taxon>Fungi</taxon>
        <taxon>Dikarya</taxon>
        <taxon>Ascomycota</taxon>
        <taxon>Pezizomycotina</taxon>
        <taxon>Dothideomycetes</taxon>
        <taxon>Pleosporomycetidae</taxon>
        <taxon>Pleosporales</taxon>
        <taxon>Corynesporascaceae</taxon>
        <taxon>Corynespora</taxon>
    </lineage>
</organism>
<dbReference type="EMBL" id="KZ678145">
    <property type="protein sequence ID" value="PSN61165.1"/>
    <property type="molecule type" value="Genomic_DNA"/>
</dbReference>
<gene>
    <name evidence="1" type="ORF">BS50DRAFT_562602</name>
</gene>
<evidence type="ECO:0008006" key="3">
    <source>
        <dbReference type="Google" id="ProtNLM"/>
    </source>
</evidence>